<keyword evidence="2" id="KW-1003">Cell membrane</keyword>
<comment type="caution">
    <text evidence="11">The sequence shown here is derived from an EMBL/GenBank/DDBJ whole genome shotgun (WGS) entry which is preliminary data.</text>
</comment>
<dbReference type="Gene3D" id="1.10.10.60">
    <property type="entry name" value="Homeodomain-like"/>
    <property type="match status" value="2"/>
</dbReference>
<reference evidence="11 12" key="1">
    <citation type="submission" date="2022-09" db="EMBL/GenBank/DDBJ databases">
        <authorList>
            <person name="Han X.L."/>
            <person name="Wang Q."/>
            <person name="Lu T."/>
        </authorList>
    </citation>
    <scope>NUCLEOTIDE SEQUENCE [LARGE SCALE GENOMIC DNA]</scope>
    <source>
        <strain evidence="11 12">WQ 127069</strain>
    </source>
</reference>
<keyword evidence="7 9" id="KW-0472">Membrane</keyword>
<feature type="domain" description="HTH araC/xylS-type" evidence="10">
    <location>
        <begin position="660"/>
        <end position="757"/>
    </location>
</feature>
<evidence type="ECO:0000256" key="9">
    <source>
        <dbReference type="SAM" id="Phobius"/>
    </source>
</evidence>
<dbReference type="PROSITE" id="PS00041">
    <property type="entry name" value="HTH_ARAC_FAMILY_1"/>
    <property type="match status" value="1"/>
</dbReference>
<keyword evidence="12" id="KW-1185">Reference proteome</keyword>
<dbReference type="PANTHER" id="PTHR43280:SF28">
    <property type="entry name" value="HTH-TYPE TRANSCRIPTIONAL ACTIVATOR RHAS"/>
    <property type="match status" value="1"/>
</dbReference>
<evidence type="ECO:0000256" key="2">
    <source>
        <dbReference type="ARBA" id="ARBA00022475"/>
    </source>
</evidence>
<keyword evidence="5" id="KW-0805">Transcription regulation</keyword>
<evidence type="ECO:0000256" key="7">
    <source>
        <dbReference type="ARBA" id="ARBA00023136"/>
    </source>
</evidence>
<dbReference type="PROSITE" id="PS01124">
    <property type="entry name" value="HTH_ARAC_FAMILY_2"/>
    <property type="match status" value="1"/>
</dbReference>
<dbReference type="EMBL" id="JAOQIO010000007">
    <property type="protein sequence ID" value="MCU6791036.1"/>
    <property type="molecule type" value="Genomic_DNA"/>
</dbReference>
<evidence type="ECO:0000313" key="11">
    <source>
        <dbReference type="EMBL" id="MCU6791036.1"/>
    </source>
</evidence>
<gene>
    <name evidence="11" type="ORF">OB236_02730</name>
</gene>
<feature type="transmembrane region" description="Helical" evidence="9">
    <location>
        <begin position="12"/>
        <end position="33"/>
    </location>
</feature>
<name>A0ABT2UAJ3_9BACL</name>
<comment type="subcellular location">
    <subcellularLocation>
        <location evidence="1">Cell membrane</location>
        <topology evidence="1">Multi-pass membrane protein</topology>
    </subcellularLocation>
</comment>
<sequence>MWKHKHYRNTFLIAAISACLPAAIIGLFVYFIGTANIEAEAKRTHQNQVSFATERIDSNLAHLETVIAQWSFNLNLSNTYGNLDVERDFYNIQQVIYRSLTWIKASDPLIDEVSLYLDKQEVLIKENKGIQKFTSKDSLQDYRALVSYQRDIYWTDTITRNPNAAPYMLVVRLPGGLATTEAALIIEINAKQLNRLIGELEPGGEGSTMLMQQDGRTISLGLNPINQPTELDLLVARVIGENEQGSYVETLKGQSYSISYATMKRIGHIWKVATAAPLAQLTQPVELLSRLVIYSGCFGLLLALFLSWFASRQSYRPIRKLALLFRSGKQSSEGTDELDFIASEWKHISRESQMMQERLDTQLPTLKESFLLQLVQGHLYFLNEKEIVDRMEQYGWDVQNTIHSVMMIQMHGLSHHEGKFSPGDEQLVTFAASNIVGEATNGRAMACSVINFQDLTVGLLIRFAVDMSEADIKATLYHLADELASMLYNLLKVHITICVGKSTRSLSSLADLFDDTRKALKYKKLDEQQQILYMDEMMPEGSHAINYPFETEKEIIQALRMGSDTELYQGLDHFLAALQQQSDKEIQVRQGLLQLFGNIQNTIMLSGFNPLHLDEGETLWEKLFHMDPKTTIQTIKDKLIAPYLQEMHQTQDIQLKQLVEKVLHTIQETYMKDISLEYCADLHGTYPKKLSVGFKQVTGTTFIDYLTQFRMDKAKRLLIETDEKINDIASQVGYQAAYFNRTFKKHEGITPGQYRERQSK</sequence>
<organism evidence="11 12">
    <name type="scientific">Paenibacillus baimaensis</name>
    <dbReference type="NCBI Taxonomy" id="2982185"/>
    <lineage>
        <taxon>Bacteria</taxon>
        <taxon>Bacillati</taxon>
        <taxon>Bacillota</taxon>
        <taxon>Bacilli</taxon>
        <taxon>Bacillales</taxon>
        <taxon>Paenibacillaceae</taxon>
        <taxon>Paenibacillus</taxon>
    </lineage>
</organism>
<evidence type="ECO:0000313" key="12">
    <source>
        <dbReference type="Proteomes" id="UP001652445"/>
    </source>
</evidence>
<keyword evidence="8" id="KW-0804">Transcription</keyword>
<dbReference type="InterPro" id="IPR018060">
    <property type="entry name" value="HTH_AraC"/>
</dbReference>
<dbReference type="SMART" id="SM00342">
    <property type="entry name" value="HTH_ARAC"/>
    <property type="match status" value="1"/>
</dbReference>
<dbReference type="InterPro" id="IPR033479">
    <property type="entry name" value="dCache_1"/>
</dbReference>
<keyword evidence="6" id="KW-0238">DNA-binding</keyword>
<evidence type="ECO:0000256" key="5">
    <source>
        <dbReference type="ARBA" id="ARBA00023015"/>
    </source>
</evidence>
<dbReference type="InterPro" id="IPR009057">
    <property type="entry name" value="Homeodomain-like_sf"/>
</dbReference>
<keyword evidence="4 9" id="KW-1133">Transmembrane helix</keyword>
<dbReference type="Gene3D" id="3.30.450.20">
    <property type="entry name" value="PAS domain"/>
    <property type="match status" value="1"/>
</dbReference>
<keyword evidence="3 9" id="KW-0812">Transmembrane</keyword>
<dbReference type="InterPro" id="IPR018062">
    <property type="entry name" value="HTH_AraC-typ_CS"/>
</dbReference>
<feature type="transmembrane region" description="Helical" evidence="9">
    <location>
        <begin position="291"/>
        <end position="310"/>
    </location>
</feature>
<dbReference type="PANTHER" id="PTHR43280">
    <property type="entry name" value="ARAC-FAMILY TRANSCRIPTIONAL REGULATOR"/>
    <property type="match status" value="1"/>
</dbReference>
<dbReference type="Pfam" id="PF12833">
    <property type="entry name" value="HTH_18"/>
    <property type="match status" value="1"/>
</dbReference>
<evidence type="ECO:0000256" key="4">
    <source>
        <dbReference type="ARBA" id="ARBA00022989"/>
    </source>
</evidence>
<dbReference type="PROSITE" id="PS51257">
    <property type="entry name" value="PROKAR_LIPOPROTEIN"/>
    <property type="match status" value="1"/>
</dbReference>
<evidence type="ECO:0000256" key="8">
    <source>
        <dbReference type="ARBA" id="ARBA00023163"/>
    </source>
</evidence>
<proteinExistence type="predicted"/>
<evidence type="ECO:0000256" key="3">
    <source>
        <dbReference type="ARBA" id="ARBA00022692"/>
    </source>
</evidence>
<accession>A0ABT2UAJ3</accession>
<evidence type="ECO:0000259" key="10">
    <source>
        <dbReference type="PROSITE" id="PS01124"/>
    </source>
</evidence>
<evidence type="ECO:0000256" key="1">
    <source>
        <dbReference type="ARBA" id="ARBA00004651"/>
    </source>
</evidence>
<protein>
    <submittedName>
        <fullName evidence="11">AraC family transcriptional regulator</fullName>
    </submittedName>
</protein>
<dbReference type="RefSeq" id="WP_262682598.1">
    <property type="nucleotide sequence ID" value="NZ_JAOQIO010000007.1"/>
</dbReference>
<dbReference type="Pfam" id="PF02743">
    <property type="entry name" value="dCache_1"/>
    <property type="match status" value="1"/>
</dbReference>
<evidence type="ECO:0000256" key="6">
    <source>
        <dbReference type="ARBA" id="ARBA00023125"/>
    </source>
</evidence>
<dbReference type="SUPFAM" id="SSF46689">
    <property type="entry name" value="Homeodomain-like"/>
    <property type="match status" value="1"/>
</dbReference>
<dbReference type="Proteomes" id="UP001652445">
    <property type="component" value="Unassembled WGS sequence"/>
</dbReference>